<keyword evidence="6" id="KW-0135">Cellulose biosynthesis</keyword>
<dbReference type="PANTHER" id="PTHR39083:SF1">
    <property type="entry name" value="CYCLIC DI-GMP-BINDING PROTEIN"/>
    <property type="match status" value="1"/>
</dbReference>
<feature type="transmembrane region" description="Helical" evidence="6">
    <location>
        <begin position="726"/>
        <end position="749"/>
    </location>
</feature>
<keyword evidence="3 6" id="KW-0812">Transmembrane</keyword>
<comment type="similarity">
    <text evidence="6">Belongs to the AcsB/BcsB family.</text>
</comment>
<dbReference type="KEGG" id="acin:CBP34_18875"/>
<evidence type="ECO:0000256" key="2">
    <source>
        <dbReference type="ARBA" id="ARBA00022475"/>
    </source>
</evidence>
<dbReference type="Proteomes" id="UP000194432">
    <property type="component" value="Chromosome 1"/>
</dbReference>
<dbReference type="Gene3D" id="2.60.120.260">
    <property type="entry name" value="Galactose-binding domain-like"/>
    <property type="match status" value="2"/>
</dbReference>
<sequence length="769" mass="82031">MMHPPALTFIHRHAWIATRFAVVVMPMALAPWAMAQSQPLRDLTPAVTRERTEAAPFTIALSQLTGNDKSVRLAGVASSMKLSLPLPALMQAQEVRLELSGTASRALTASSQLEVAVNGRVIRQLGLGGGAEGFRQSIPIPLTVLREGFNEVQLTVAQHYAASCEYPMASQLWTDIHLRDSQFVVSATPKALPARLDRLDALFDKAVLADAPQVSVFTAKAPEGAVLSAAGLVAQGVGHRYDYVPVRISSARFPPALAQLGAALPAQARVGVVLGTFAQLATYLQGLGVPTDAGPVVAVRALPEDPTRFVVMLAAATEADLPVAATAFALQRMPWPGRTWVAVRDLQLPAQKELREATDAQEALTHAQPLSALGYATTTYSGLPTGSATLRFWNSSWQGRVQLRLHLNYGSGMSEQSALNVVANGVVHGSIPLNNPAGGVYTNYAVTVPTGSLRVGWNTLELQPVLVPQTNGGECKPFFPGNLIATIYDDSTLQTFGGSPLTRPDLGLLARDGRNPQIAPLGEGMAVQLTDAEDATVGAGLTLMAKLAQVLRTSLLRASFQVGPDEKATNRLWVGTMERLPEQVRERTGLNSANQLVLNVPVMQSVKVPVMQANGTLSQLQALILPAPKPPLVLAAQVTLDDAPSHHAIAATVFDGDHPLTVFTAASSADLQAGMHDVIDYGQWARLRGGMAFWRPGEPVRAVISEDMPFSAYTLRGSVGLLVSQYPWWSLGIVLSLIAALVGLTRAVLARYRRRNLPAQTPRPSKSTA</sequence>
<dbReference type="PANTHER" id="PTHR39083">
    <property type="entry name" value="CYCLIC DI-GMP-BINDING PROTEIN"/>
    <property type="match status" value="1"/>
</dbReference>
<name>A0A240U7H0_9BURK</name>
<keyword evidence="8" id="KW-1185">Reference proteome</keyword>
<accession>A0A240U7H0</accession>
<dbReference type="Pfam" id="PF03170">
    <property type="entry name" value="BcsB"/>
    <property type="match status" value="1"/>
</dbReference>
<keyword evidence="5 6" id="KW-0472">Membrane</keyword>
<evidence type="ECO:0000256" key="4">
    <source>
        <dbReference type="ARBA" id="ARBA00022989"/>
    </source>
</evidence>
<comment type="function">
    <text evidence="6">Binds the cellulose synthase activator, bis-(3'-5') cyclic diguanylic acid (c-di-GMP).</text>
</comment>
<keyword evidence="6" id="KW-0997">Cell inner membrane</keyword>
<evidence type="ECO:0000256" key="3">
    <source>
        <dbReference type="ARBA" id="ARBA00022692"/>
    </source>
</evidence>
<evidence type="ECO:0000256" key="6">
    <source>
        <dbReference type="RuleBase" id="RU365021"/>
    </source>
</evidence>
<dbReference type="UniPathway" id="UPA00694"/>
<protein>
    <recommendedName>
        <fullName evidence="6">Cyclic di-GMP-binding protein</fullName>
    </recommendedName>
    <alternativeName>
        <fullName evidence="6">Cellulose synthase regulatory subunit</fullName>
    </alternativeName>
</protein>
<evidence type="ECO:0000256" key="5">
    <source>
        <dbReference type="ARBA" id="ARBA00023136"/>
    </source>
</evidence>
<comment type="pathway">
    <text evidence="6">Glycan metabolism; bacterial cellulose biosynthesis.</text>
</comment>
<comment type="subcellular location">
    <subcellularLocation>
        <location evidence="6">Cell inner membrane</location>
    </subcellularLocation>
    <subcellularLocation>
        <location evidence="1">Cell membrane</location>
        <topology evidence="1">Single-pass membrane protein</topology>
    </subcellularLocation>
</comment>
<dbReference type="RefSeq" id="WP_094098928.1">
    <property type="nucleotide sequence ID" value="NZ_CP021361.1"/>
</dbReference>
<dbReference type="EMBL" id="CP021361">
    <property type="protein sequence ID" value="ART53318.1"/>
    <property type="molecule type" value="Genomic_DNA"/>
</dbReference>
<dbReference type="GO" id="GO:0005886">
    <property type="term" value="C:plasma membrane"/>
    <property type="evidence" value="ECO:0007669"/>
    <property type="project" value="UniProtKB-SubCell"/>
</dbReference>
<keyword evidence="6" id="KW-0973">c-di-GMP</keyword>
<reference evidence="7 8" key="1">
    <citation type="submission" date="2017-05" db="EMBL/GenBank/DDBJ databases">
        <title>Polyphasic characterization of four soil-derived phenanthrene-degrading Acidovorax strains and proposal of Acidovorax phenanthrenivorans sp. nov.</title>
        <authorList>
            <person name="Singleton D.R."/>
            <person name="Lee J."/>
            <person name="Dickey A.N."/>
            <person name="Stroud A."/>
            <person name="Scholl E.H."/>
            <person name="Wright F.A."/>
            <person name="Aitken M.D."/>
        </authorList>
    </citation>
    <scope>NUCLEOTIDE SEQUENCE [LARGE SCALE GENOMIC DNA]</scope>
    <source>
        <strain evidence="7">NA3</strain>
    </source>
</reference>
<organism evidence="7 8">
    <name type="scientific">Acidovorax carolinensis</name>
    <dbReference type="NCBI Taxonomy" id="553814"/>
    <lineage>
        <taxon>Bacteria</taxon>
        <taxon>Pseudomonadati</taxon>
        <taxon>Pseudomonadota</taxon>
        <taxon>Betaproteobacteria</taxon>
        <taxon>Burkholderiales</taxon>
        <taxon>Comamonadaceae</taxon>
        <taxon>Acidovorax</taxon>
    </lineage>
</organism>
<keyword evidence="4 6" id="KW-1133">Transmembrane helix</keyword>
<gene>
    <name evidence="7" type="ORF">CBP34_18875</name>
</gene>
<dbReference type="AlphaFoldDB" id="A0A240U7H0"/>
<dbReference type="GO" id="GO:0030244">
    <property type="term" value="P:cellulose biosynthetic process"/>
    <property type="evidence" value="ECO:0007669"/>
    <property type="project" value="UniProtKB-KW"/>
</dbReference>
<dbReference type="InterPro" id="IPR018513">
    <property type="entry name" value="Cell_synthase_bac"/>
</dbReference>
<evidence type="ECO:0000256" key="1">
    <source>
        <dbReference type="ARBA" id="ARBA00004162"/>
    </source>
</evidence>
<comment type="subunit">
    <text evidence="6">Tightly associated with the cellulose synthase catalytic subunit.</text>
</comment>
<dbReference type="GO" id="GO:0006011">
    <property type="term" value="P:UDP-alpha-D-glucose metabolic process"/>
    <property type="evidence" value="ECO:0007669"/>
    <property type="project" value="InterPro"/>
</dbReference>
<keyword evidence="2 6" id="KW-1003">Cell membrane</keyword>
<proteinExistence type="inferred from homology"/>
<evidence type="ECO:0000313" key="8">
    <source>
        <dbReference type="Proteomes" id="UP000194432"/>
    </source>
</evidence>
<evidence type="ECO:0000313" key="7">
    <source>
        <dbReference type="EMBL" id="ART53318.1"/>
    </source>
</evidence>